<sequence length="90" mass="10077">MDVQMVILIRAADTPFKDHDVPVAVCRTSLTPFSYAAFRDRDLVNDLKRFAALHNLVLETTHMTSSLLYLLLAYQVAFKPKGPAAAQSLR</sequence>
<evidence type="ECO:0000313" key="1">
    <source>
        <dbReference type="EMBL" id="KAF7502204.1"/>
    </source>
</evidence>
<keyword evidence="2" id="KW-1185">Reference proteome</keyword>
<gene>
    <name evidence="1" type="ORF">GJ744_006745</name>
</gene>
<proteinExistence type="predicted"/>
<name>A0A8H7A769_9EURO</name>
<reference evidence="1" key="1">
    <citation type="submission" date="2020-02" db="EMBL/GenBank/DDBJ databases">
        <authorList>
            <person name="Palmer J.M."/>
        </authorList>
    </citation>
    <scope>NUCLEOTIDE SEQUENCE</scope>
    <source>
        <strain evidence="1">EPUS1.4</strain>
        <tissue evidence="1">Thallus</tissue>
    </source>
</reference>
<dbReference type="Proteomes" id="UP000606974">
    <property type="component" value="Unassembled WGS sequence"/>
</dbReference>
<comment type="caution">
    <text evidence="1">The sequence shown here is derived from an EMBL/GenBank/DDBJ whole genome shotgun (WGS) entry which is preliminary data.</text>
</comment>
<protein>
    <submittedName>
        <fullName evidence="1">Uncharacterized protein</fullName>
    </submittedName>
</protein>
<organism evidence="1 2">
    <name type="scientific">Endocarpon pusillum</name>
    <dbReference type="NCBI Taxonomy" id="364733"/>
    <lineage>
        <taxon>Eukaryota</taxon>
        <taxon>Fungi</taxon>
        <taxon>Dikarya</taxon>
        <taxon>Ascomycota</taxon>
        <taxon>Pezizomycotina</taxon>
        <taxon>Eurotiomycetes</taxon>
        <taxon>Chaetothyriomycetidae</taxon>
        <taxon>Verrucariales</taxon>
        <taxon>Verrucariaceae</taxon>
        <taxon>Endocarpon</taxon>
    </lineage>
</organism>
<dbReference type="EMBL" id="JAACFV010000300">
    <property type="protein sequence ID" value="KAF7502204.1"/>
    <property type="molecule type" value="Genomic_DNA"/>
</dbReference>
<evidence type="ECO:0000313" key="2">
    <source>
        <dbReference type="Proteomes" id="UP000606974"/>
    </source>
</evidence>
<accession>A0A8H7A769</accession>
<dbReference type="AlphaFoldDB" id="A0A8H7A769"/>